<comment type="caution">
    <text evidence="1">The sequence shown here is derived from an EMBL/GenBank/DDBJ whole genome shotgun (WGS) entry which is preliminary data.</text>
</comment>
<evidence type="ECO:0000313" key="2">
    <source>
        <dbReference type="Proteomes" id="UP001162992"/>
    </source>
</evidence>
<accession>A0ACC2DQ63</accession>
<evidence type="ECO:0000313" key="1">
    <source>
        <dbReference type="EMBL" id="KAJ7556142.1"/>
    </source>
</evidence>
<name>A0ACC2DQ63_DIPCM</name>
<sequence>MLQNGSNGITAHSSHGSHEHPWQSSLLLPVAVTLAFIVVWATLRRCWAKRSPKRNRVPPGRLGFPIIGETLEFLRMKRENRLKDFYGVREERYGEVFRTSLYGEETISLPPPFGNKFLFTSENSLVLNRWPSHTVALLGKHSISVLTGDDHKYTKGVLMAFLCPDALQRYVDKVCEVAEKHIANFWEGRSQVVVHPLMRRFTLSVACSLFVSLDDKNEQTKLIVPFAALSAGLFQLPIDLPWTMYGKAKLGRFAIHKELDKYIAERKKQLKDGTASPDQDLLSSLLTTPDGNGNLLIDDAVKDNILFLLFAGHETTASTLTLALMFLSRNPDSLQQMLKEQLEIKREKKDGEGLNWEDLKKMKYSWRVLQETLRMYPPAQGGFRKAKVDFEFAGYSIPRGCKLVWTTWRSHKQERFFPNPEKFDPSRFEGAPQPYTYVPFGGGPRLCPGMEFAKMEMLILFHYLVTRFVCSMVDPLEKVISDPMPCPEKGLSIDICPR</sequence>
<protein>
    <submittedName>
        <fullName evidence="1">Uncharacterized protein</fullName>
    </submittedName>
</protein>
<organism evidence="1 2">
    <name type="scientific">Diphasiastrum complanatum</name>
    <name type="common">Issler's clubmoss</name>
    <name type="synonym">Lycopodium complanatum</name>
    <dbReference type="NCBI Taxonomy" id="34168"/>
    <lineage>
        <taxon>Eukaryota</taxon>
        <taxon>Viridiplantae</taxon>
        <taxon>Streptophyta</taxon>
        <taxon>Embryophyta</taxon>
        <taxon>Tracheophyta</taxon>
        <taxon>Lycopodiopsida</taxon>
        <taxon>Lycopodiales</taxon>
        <taxon>Lycopodiaceae</taxon>
        <taxon>Lycopodioideae</taxon>
        <taxon>Diphasiastrum</taxon>
    </lineage>
</organism>
<reference evidence="2" key="1">
    <citation type="journal article" date="2024" name="Proc. Natl. Acad. Sci. U.S.A.">
        <title>Extraordinary preservation of gene collinearity over three hundred million years revealed in homosporous lycophytes.</title>
        <authorList>
            <person name="Li C."/>
            <person name="Wickell D."/>
            <person name="Kuo L.Y."/>
            <person name="Chen X."/>
            <person name="Nie B."/>
            <person name="Liao X."/>
            <person name="Peng D."/>
            <person name="Ji J."/>
            <person name="Jenkins J."/>
            <person name="Williams M."/>
            <person name="Shu S."/>
            <person name="Plott C."/>
            <person name="Barry K."/>
            <person name="Rajasekar S."/>
            <person name="Grimwood J."/>
            <person name="Han X."/>
            <person name="Sun S."/>
            <person name="Hou Z."/>
            <person name="He W."/>
            <person name="Dai G."/>
            <person name="Sun C."/>
            <person name="Schmutz J."/>
            <person name="Leebens-Mack J.H."/>
            <person name="Li F.W."/>
            <person name="Wang L."/>
        </authorList>
    </citation>
    <scope>NUCLEOTIDE SEQUENCE [LARGE SCALE GENOMIC DNA]</scope>
    <source>
        <strain evidence="2">cv. PW_Plant_1</strain>
    </source>
</reference>
<dbReference type="Proteomes" id="UP001162992">
    <property type="component" value="Chromosome 5"/>
</dbReference>
<proteinExistence type="predicted"/>
<dbReference type="EMBL" id="CM055096">
    <property type="protein sequence ID" value="KAJ7556142.1"/>
    <property type="molecule type" value="Genomic_DNA"/>
</dbReference>
<keyword evidence="2" id="KW-1185">Reference proteome</keyword>
<gene>
    <name evidence="1" type="ORF">O6H91_05G070800</name>
</gene>